<proteinExistence type="predicted"/>
<accession>A0A6J5BRA4</accession>
<dbReference type="EMBL" id="CADIJR010000133">
    <property type="protein sequence ID" value="CAB3715551.1"/>
    <property type="molecule type" value="Genomic_DNA"/>
</dbReference>
<sequence>MVPPTCTALARASAWPSKRSAVRPSVAMSCVALASEASAISATTHGALAADTPVTATAARHASTMPCIGRIQLRRRPSAGR</sequence>
<dbReference type="AlphaFoldDB" id="A0A6J5BRA4"/>
<protein>
    <submittedName>
        <fullName evidence="1">Uncharacterized protein</fullName>
    </submittedName>
</protein>
<evidence type="ECO:0000313" key="1">
    <source>
        <dbReference type="EMBL" id="CAB3715551.1"/>
    </source>
</evidence>
<reference evidence="1 2" key="1">
    <citation type="submission" date="2020-04" db="EMBL/GenBank/DDBJ databases">
        <authorList>
            <person name="De Canck E."/>
        </authorList>
    </citation>
    <scope>NUCLEOTIDE SEQUENCE [LARGE SCALE GENOMIC DNA]</scope>
    <source>
        <strain evidence="1 2">LMG 26845</strain>
    </source>
</reference>
<dbReference type="Proteomes" id="UP000507979">
    <property type="component" value="Unassembled WGS sequence"/>
</dbReference>
<name>A0A6J5BRA4_9BURK</name>
<organism evidence="1 2">
    <name type="scientific">Achromobacter insuavis</name>
    <dbReference type="NCBI Taxonomy" id="1287735"/>
    <lineage>
        <taxon>Bacteria</taxon>
        <taxon>Pseudomonadati</taxon>
        <taxon>Pseudomonadota</taxon>
        <taxon>Betaproteobacteria</taxon>
        <taxon>Burkholderiales</taxon>
        <taxon>Alcaligenaceae</taxon>
        <taxon>Achromobacter</taxon>
    </lineage>
</organism>
<keyword evidence="2" id="KW-1185">Reference proteome</keyword>
<gene>
    <name evidence="1" type="ORF">LMG26845_06023</name>
</gene>
<evidence type="ECO:0000313" key="2">
    <source>
        <dbReference type="Proteomes" id="UP000507979"/>
    </source>
</evidence>